<evidence type="ECO:0000313" key="2">
    <source>
        <dbReference type="EMBL" id="MFC0602930.1"/>
    </source>
</evidence>
<gene>
    <name evidence="2" type="ORF">ACFFGA_00055</name>
</gene>
<accession>A0ABV6Q3U7</accession>
<keyword evidence="1" id="KW-0732">Signal</keyword>
<keyword evidence="3" id="KW-1185">Reference proteome</keyword>
<dbReference type="RefSeq" id="WP_386057852.1">
    <property type="nucleotide sequence ID" value="NZ_JBHLTQ010000001.1"/>
</dbReference>
<evidence type="ECO:0000256" key="1">
    <source>
        <dbReference type="SAM" id="SignalP"/>
    </source>
</evidence>
<comment type="caution">
    <text evidence="2">The sequence shown here is derived from an EMBL/GenBank/DDBJ whole genome shotgun (WGS) entry which is preliminary data.</text>
</comment>
<name>A0ABV6Q3U7_9FLAO</name>
<feature type="signal peptide" evidence="1">
    <location>
        <begin position="1"/>
        <end position="24"/>
    </location>
</feature>
<evidence type="ECO:0000313" key="3">
    <source>
        <dbReference type="Proteomes" id="UP001589832"/>
    </source>
</evidence>
<reference evidence="2 3" key="1">
    <citation type="submission" date="2024-09" db="EMBL/GenBank/DDBJ databases">
        <authorList>
            <person name="Sun Q."/>
            <person name="Mori K."/>
        </authorList>
    </citation>
    <scope>NUCLEOTIDE SEQUENCE [LARGE SCALE GENOMIC DNA]</scope>
    <source>
        <strain evidence="2 3">NCAIM B.02481</strain>
    </source>
</reference>
<dbReference type="SUPFAM" id="SSF101898">
    <property type="entry name" value="NHL repeat"/>
    <property type="match status" value="1"/>
</dbReference>
<feature type="chain" id="PRO_5046751684" evidence="1">
    <location>
        <begin position="25"/>
        <end position="300"/>
    </location>
</feature>
<sequence length="300" mass="34958">MNYKSLYTIFICALMFVVTLVVHAHPTGNMITVGDNVLWSYINPIDDPNHKACVMLWKKGTNPKVFIQSDYAASDYILYSNKKEIYIIERRYIDERQEFKIRILKTTIDSTPTVIWDWFKDDWRIGEGGFFMLSDNHIVFGSYPLVYSLEKGKKPETYFEFDQNINRIRAVDNNLILLLNDNTCYLVEQNGKVLKSWHNLIDNTVDNAPLNRNQLFDADYRNGKLLIAYWGNRSFDSVDENGDHKTILQQTAPSVPHWVAFFKDELLLFSSFLIFDGSTPQPNLLMVNEENSINQIWSKP</sequence>
<organism evidence="2 3">
    <name type="scientific">Winogradskyella pulchriflava</name>
    <dbReference type="NCBI Taxonomy" id="1110688"/>
    <lineage>
        <taxon>Bacteria</taxon>
        <taxon>Pseudomonadati</taxon>
        <taxon>Bacteroidota</taxon>
        <taxon>Flavobacteriia</taxon>
        <taxon>Flavobacteriales</taxon>
        <taxon>Flavobacteriaceae</taxon>
        <taxon>Winogradskyella</taxon>
    </lineage>
</organism>
<protein>
    <submittedName>
        <fullName evidence="2">Uncharacterized protein</fullName>
    </submittedName>
</protein>
<proteinExistence type="predicted"/>
<dbReference type="Proteomes" id="UP001589832">
    <property type="component" value="Unassembled WGS sequence"/>
</dbReference>
<dbReference type="EMBL" id="JBHLTQ010000001">
    <property type="protein sequence ID" value="MFC0602930.1"/>
    <property type="molecule type" value="Genomic_DNA"/>
</dbReference>